<comment type="caution">
    <text evidence="2">The sequence shown here is derived from an EMBL/GenBank/DDBJ whole genome shotgun (WGS) entry which is preliminary data.</text>
</comment>
<evidence type="ECO:0000259" key="1">
    <source>
        <dbReference type="PROSITE" id="PS50075"/>
    </source>
</evidence>
<organism evidence="2 4">
    <name type="scientific">Clostridium chromiireducens</name>
    <dbReference type="NCBI Taxonomy" id="225345"/>
    <lineage>
        <taxon>Bacteria</taxon>
        <taxon>Bacillati</taxon>
        <taxon>Bacillota</taxon>
        <taxon>Clostridia</taxon>
        <taxon>Eubacteriales</taxon>
        <taxon>Clostridiaceae</taxon>
        <taxon>Clostridium</taxon>
    </lineage>
</organism>
<dbReference type="EMBL" id="QXDJ01000003">
    <property type="protein sequence ID" value="RII34001.1"/>
    <property type="molecule type" value="Genomic_DNA"/>
</dbReference>
<accession>A0A1V4ID21</accession>
<dbReference type="STRING" id="225345.CLCHR_42610"/>
<evidence type="ECO:0000313" key="4">
    <source>
        <dbReference type="Proteomes" id="UP000191056"/>
    </source>
</evidence>
<sequence length="80" mass="9175">MSNLETFKKIIKSVWSINNVDEIEDSFGPDEIEAWDSLSHIELIVALEEEFEISIAVQDVSRLYTIGDIKKTLEKYGVEI</sequence>
<evidence type="ECO:0000313" key="2">
    <source>
        <dbReference type="EMBL" id="OPJ57754.1"/>
    </source>
</evidence>
<name>A0A1V4ID21_9CLOT</name>
<proteinExistence type="predicted"/>
<dbReference type="PROSITE" id="PS50075">
    <property type="entry name" value="CARRIER"/>
    <property type="match status" value="1"/>
</dbReference>
<dbReference type="Proteomes" id="UP000265930">
    <property type="component" value="Unassembled WGS sequence"/>
</dbReference>
<keyword evidence="4" id="KW-1185">Reference proteome</keyword>
<protein>
    <submittedName>
        <fullName evidence="2">Acyl carrier protein</fullName>
    </submittedName>
</protein>
<dbReference type="OrthoDB" id="5326335at2"/>
<dbReference type="EMBL" id="MZGT01000086">
    <property type="protein sequence ID" value="OPJ57754.1"/>
    <property type="molecule type" value="Genomic_DNA"/>
</dbReference>
<dbReference type="InterPro" id="IPR036736">
    <property type="entry name" value="ACP-like_sf"/>
</dbReference>
<dbReference type="RefSeq" id="WP_079441896.1">
    <property type="nucleotide sequence ID" value="NZ_JBLZIA010000013.1"/>
</dbReference>
<reference evidence="3 5" key="2">
    <citation type="submission" date="2018-08" db="EMBL/GenBank/DDBJ databases">
        <title>Genome of Clostridium chromiireducens C1, DSM12136.</title>
        <authorList>
            <person name="Xing M."/>
            <person name="Wei Y."/>
            <person name="Ang E.L."/>
            <person name="Zhao H."/>
            <person name="Zhang Y."/>
        </authorList>
    </citation>
    <scope>NUCLEOTIDE SEQUENCE [LARGE SCALE GENOMIC DNA]</scope>
    <source>
        <strain evidence="3 5">C1</strain>
    </source>
</reference>
<gene>
    <name evidence="2" type="primary">acpP_2</name>
    <name evidence="2" type="ORF">CLCHR_42610</name>
    <name evidence="3" type="ORF">D2A34_12505</name>
</gene>
<reference evidence="2 4" key="1">
    <citation type="submission" date="2017-03" db="EMBL/GenBank/DDBJ databases">
        <title>Genome sequence of Clostridium chromiireducens DSM 23318.</title>
        <authorList>
            <person name="Poehlein A."/>
            <person name="Daniel R."/>
        </authorList>
    </citation>
    <scope>NUCLEOTIDE SEQUENCE [LARGE SCALE GENOMIC DNA]</scope>
    <source>
        <strain evidence="2 4">DSM 23318</strain>
    </source>
</reference>
<evidence type="ECO:0000313" key="5">
    <source>
        <dbReference type="Proteomes" id="UP000265930"/>
    </source>
</evidence>
<dbReference type="AlphaFoldDB" id="A0A1V4ID21"/>
<dbReference type="Pfam" id="PF00550">
    <property type="entry name" value="PP-binding"/>
    <property type="match status" value="1"/>
</dbReference>
<dbReference type="InterPro" id="IPR009081">
    <property type="entry name" value="PP-bd_ACP"/>
</dbReference>
<dbReference type="Proteomes" id="UP000191056">
    <property type="component" value="Unassembled WGS sequence"/>
</dbReference>
<evidence type="ECO:0000313" key="3">
    <source>
        <dbReference type="EMBL" id="RII34001.1"/>
    </source>
</evidence>
<dbReference type="Gene3D" id="1.10.1200.10">
    <property type="entry name" value="ACP-like"/>
    <property type="match status" value="1"/>
</dbReference>
<dbReference type="SUPFAM" id="SSF47336">
    <property type="entry name" value="ACP-like"/>
    <property type="match status" value="1"/>
</dbReference>
<feature type="domain" description="Carrier" evidence="1">
    <location>
        <begin position="1"/>
        <end position="77"/>
    </location>
</feature>